<evidence type="ECO:0000259" key="2">
    <source>
        <dbReference type="Pfam" id="PF07811"/>
    </source>
</evidence>
<dbReference type="InterPro" id="IPR012495">
    <property type="entry name" value="TadE-like_dom"/>
</dbReference>
<keyword evidence="1" id="KW-0472">Membrane</keyword>
<feature type="transmembrane region" description="Helical" evidence="1">
    <location>
        <begin position="6"/>
        <end position="29"/>
    </location>
</feature>
<dbReference type="RefSeq" id="WP_105336410.1">
    <property type="nucleotide sequence ID" value="NZ_PUHZ01000016.1"/>
</dbReference>
<evidence type="ECO:0000313" key="4">
    <source>
        <dbReference type="Proteomes" id="UP000237819"/>
    </source>
</evidence>
<protein>
    <submittedName>
        <fullName evidence="3">Pilus assembly protein TadE</fullName>
    </submittedName>
</protein>
<dbReference type="AlphaFoldDB" id="A0A2S8GKU2"/>
<sequence>MYRSNRTGAAVVEFAIVAPLFFLLVFGMIEYGRMVMVQQVITNASREGARRAVLDGATTSEVVAAVEEFLDQASVSGPNLEIIVTPDPPGSAENGDPVSVTVSVPFTDVSWIPSPMYLGATTLEAKTVMRREGIK</sequence>
<reference evidence="3 4" key="1">
    <citation type="submission" date="2018-02" db="EMBL/GenBank/DDBJ databases">
        <title>Comparative genomes isolates from brazilian mangrove.</title>
        <authorList>
            <person name="Araujo J.E."/>
            <person name="Taketani R.G."/>
            <person name="Silva M.C.P."/>
            <person name="Loureco M.V."/>
            <person name="Andreote F.D."/>
        </authorList>
    </citation>
    <scope>NUCLEOTIDE SEQUENCE [LARGE SCALE GENOMIC DNA]</scope>
    <source>
        <strain evidence="3 4">Nap-Phe MGV</strain>
    </source>
</reference>
<evidence type="ECO:0000256" key="1">
    <source>
        <dbReference type="SAM" id="Phobius"/>
    </source>
</evidence>
<dbReference type="EMBL" id="PUHZ01000016">
    <property type="protein sequence ID" value="PQO45010.1"/>
    <property type="molecule type" value="Genomic_DNA"/>
</dbReference>
<dbReference type="Pfam" id="PF07811">
    <property type="entry name" value="TadE"/>
    <property type="match status" value="1"/>
</dbReference>
<feature type="domain" description="TadE-like" evidence="2">
    <location>
        <begin position="8"/>
        <end position="50"/>
    </location>
</feature>
<accession>A0A2S8GKU2</accession>
<keyword evidence="1" id="KW-0812">Transmembrane</keyword>
<name>A0A2S8GKU2_9BACT</name>
<comment type="caution">
    <text evidence="3">The sequence shown here is derived from an EMBL/GenBank/DDBJ whole genome shotgun (WGS) entry which is preliminary data.</text>
</comment>
<gene>
    <name evidence="3" type="ORF">C5Y93_15875</name>
</gene>
<dbReference type="Proteomes" id="UP000237819">
    <property type="component" value="Unassembled WGS sequence"/>
</dbReference>
<keyword evidence="1" id="KW-1133">Transmembrane helix</keyword>
<proteinExistence type="predicted"/>
<evidence type="ECO:0000313" key="3">
    <source>
        <dbReference type="EMBL" id="PQO45010.1"/>
    </source>
</evidence>
<organism evidence="3 4">
    <name type="scientific">Blastopirellula marina</name>
    <dbReference type="NCBI Taxonomy" id="124"/>
    <lineage>
        <taxon>Bacteria</taxon>
        <taxon>Pseudomonadati</taxon>
        <taxon>Planctomycetota</taxon>
        <taxon>Planctomycetia</taxon>
        <taxon>Pirellulales</taxon>
        <taxon>Pirellulaceae</taxon>
        <taxon>Blastopirellula</taxon>
    </lineage>
</organism>
<dbReference type="OrthoDB" id="278387at2"/>